<name>A0AAE1L5T1_9NEOP</name>
<evidence type="ECO:0000313" key="11">
    <source>
        <dbReference type="Proteomes" id="UP001219518"/>
    </source>
</evidence>
<comment type="caution">
    <text evidence="10">The sequence shown here is derived from an EMBL/GenBank/DDBJ whole genome shotgun (WGS) entry which is preliminary data.</text>
</comment>
<reference evidence="10" key="2">
    <citation type="journal article" date="2023" name="BMC Genomics">
        <title>Pest status, molecular evolution, and epigenetic factors derived from the genome assembly of Frankliniella fusca, a thysanopteran phytovirus vector.</title>
        <authorList>
            <person name="Catto M.A."/>
            <person name="Labadie P.E."/>
            <person name="Jacobson A.L."/>
            <person name="Kennedy G.G."/>
            <person name="Srinivasan R."/>
            <person name="Hunt B.G."/>
        </authorList>
    </citation>
    <scope>NUCLEOTIDE SEQUENCE</scope>
    <source>
        <strain evidence="10">PL_HMW_Pooled</strain>
    </source>
</reference>
<dbReference type="AlphaFoldDB" id="A0AAE1L5T1"/>
<evidence type="ECO:0000256" key="2">
    <source>
        <dbReference type="ARBA" id="ARBA00022527"/>
    </source>
</evidence>
<dbReference type="FunFam" id="3.30.200.20:FF:000121">
    <property type="entry name" value="Ribosomal protein S6 kinase"/>
    <property type="match status" value="1"/>
</dbReference>
<feature type="compositionally biased region" description="Basic and acidic residues" evidence="8">
    <location>
        <begin position="42"/>
        <end position="58"/>
    </location>
</feature>
<evidence type="ECO:0000259" key="9">
    <source>
        <dbReference type="PROSITE" id="PS50011"/>
    </source>
</evidence>
<keyword evidence="3" id="KW-0808">Transferase</keyword>
<organism evidence="10 11">
    <name type="scientific">Frankliniella fusca</name>
    <dbReference type="NCBI Taxonomy" id="407009"/>
    <lineage>
        <taxon>Eukaryota</taxon>
        <taxon>Metazoa</taxon>
        <taxon>Ecdysozoa</taxon>
        <taxon>Arthropoda</taxon>
        <taxon>Hexapoda</taxon>
        <taxon>Insecta</taxon>
        <taxon>Pterygota</taxon>
        <taxon>Neoptera</taxon>
        <taxon>Paraneoptera</taxon>
        <taxon>Thysanoptera</taxon>
        <taxon>Terebrantia</taxon>
        <taxon>Thripoidea</taxon>
        <taxon>Thripidae</taxon>
        <taxon>Frankliniella</taxon>
    </lineage>
</organism>
<evidence type="ECO:0000256" key="8">
    <source>
        <dbReference type="SAM" id="MobiDB-lite"/>
    </source>
</evidence>
<accession>A0AAE1L5T1</accession>
<gene>
    <name evidence="10" type="ORF">KUF71_018562</name>
</gene>
<dbReference type="InterPro" id="IPR011009">
    <property type="entry name" value="Kinase-like_dom_sf"/>
</dbReference>
<evidence type="ECO:0000313" key="10">
    <source>
        <dbReference type="EMBL" id="KAK3907926.1"/>
    </source>
</evidence>
<evidence type="ECO:0000256" key="5">
    <source>
        <dbReference type="ARBA" id="ARBA00022777"/>
    </source>
</evidence>
<reference evidence="10" key="1">
    <citation type="submission" date="2021-07" db="EMBL/GenBank/DDBJ databases">
        <authorList>
            <person name="Catto M.A."/>
            <person name="Jacobson A."/>
            <person name="Kennedy G."/>
            <person name="Labadie P."/>
            <person name="Hunt B.G."/>
            <person name="Srinivasan R."/>
        </authorList>
    </citation>
    <scope>NUCLEOTIDE SEQUENCE</scope>
    <source>
        <strain evidence="10">PL_HMW_Pooled</strain>
        <tissue evidence="10">Head</tissue>
    </source>
</reference>
<dbReference type="PROSITE" id="PS00107">
    <property type="entry name" value="PROTEIN_KINASE_ATP"/>
    <property type="match status" value="2"/>
</dbReference>
<sequence length="330" mass="36607">MRTSLTSFSLLLQHVSRGPGAKAQADGHGDVGGDTVDGHAPGGDEHGHGLGHNLDHSTEDMLMGSETHEIELGEVVKEGHDKADPSQFELLKVLGQGSFGKVFLVRKVVGKDAGTLYAMKVLKKATLKNSPGLPASAAAHELFRGFSFVAPCLLDEQGVPTERTIESISKQLMYVKRNSVTDDYELLKEIGRGSYSLCRLCVHRASRQEYAVKVIDKSKRDCQEEIEILLRYGQHTNIVTLRDVYEDERSVYLVMDLMRGGELLDRIKGLGVFSEREAAVVLNTLVGAVHYLHQNGLRSSINDFYRKCSVLIVRFRHKENDFCVRKVVEA</sequence>
<keyword evidence="4 7" id="KW-0547">Nucleotide-binding</keyword>
<proteinExistence type="inferred from homology"/>
<dbReference type="EMBL" id="JAHWGI010000026">
    <property type="protein sequence ID" value="KAK3907926.1"/>
    <property type="molecule type" value="Genomic_DNA"/>
</dbReference>
<feature type="binding site" evidence="7">
    <location>
        <position position="120"/>
    </location>
    <ligand>
        <name>ATP</name>
        <dbReference type="ChEBI" id="CHEBI:30616"/>
    </ligand>
</feature>
<keyword evidence="11" id="KW-1185">Reference proteome</keyword>
<feature type="region of interest" description="Disordered" evidence="8">
    <location>
        <begin position="19"/>
        <end position="58"/>
    </location>
</feature>
<dbReference type="SUPFAM" id="SSF56112">
    <property type="entry name" value="Protein kinase-like (PK-like)"/>
    <property type="match status" value="2"/>
</dbReference>
<keyword evidence="6 7" id="KW-0067">ATP-binding</keyword>
<dbReference type="PROSITE" id="PS50011">
    <property type="entry name" value="PROTEIN_KINASE_DOM"/>
    <property type="match status" value="1"/>
</dbReference>
<comment type="similarity">
    <text evidence="1">Belongs to the protein kinase superfamily. CAMK Ser/Thr protein kinase family.</text>
</comment>
<dbReference type="PANTHER" id="PTHR24349">
    <property type="entry name" value="SERINE/THREONINE-PROTEIN KINASE"/>
    <property type="match status" value="1"/>
</dbReference>
<evidence type="ECO:0000256" key="4">
    <source>
        <dbReference type="ARBA" id="ARBA00022741"/>
    </source>
</evidence>
<dbReference type="Pfam" id="PF00069">
    <property type="entry name" value="Pkinase"/>
    <property type="match status" value="1"/>
</dbReference>
<dbReference type="Proteomes" id="UP001219518">
    <property type="component" value="Unassembled WGS sequence"/>
</dbReference>
<evidence type="ECO:0000256" key="7">
    <source>
        <dbReference type="PROSITE-ProRule" id="PRU10141"/>
    </source>
</evidence>
<keyword evidence="5 10" id="KW-0418">Kinase</keyword>
<dbReference type="InterPro" id="IPR050205">
    <property type="entry name" value="CDPK_Ser/Thr_kinases"/>
</dbReference>
<keyword evidence="2" id="KW-0723">Serine/threonine-protein kinase</keyword>
<evidence type="ECO:0000256" key="1">
    <source>
        <dbReference type="ARBA" id="ARBA00006692"/>
    </source>
</evidence>
<feature type="binding site" evidence="7">
    <location>
        <position position="213"/>
    </location>
    <ligand>
        <name>ATP</name>
        <dbReference type="ChEBI" id="CHEBI:30616"/>
    </ligand>
</feature>
<dbReference type="InterPro" id="IPR000719">
    <property type="entry name" value="Prot_kinase_dom"/>
</dbReference>
<evidence type="ECO:0000256" key="6">
    <source>
        <dbReference type="ARBA" id="ARBA00022840"/>
    </source>
</evidence>
<dbReference type="GO" id="GO:0004674">
    <property type="term" value="F:protein serine/threonine kinase activity"/>
    <property type="evidence" value="ECO:0007669"/>
    <property type="project" value="UniProtKB-KW"/>
</dbReference>
<protein>
    <submittedName>
        <fullName evidence="10">Ribosomal protein S6 kinase 2 alpha</fullName>
    </submittedName>
</protein>
<evidence type="ECO:0000256" key="3">
    <source>
        <dbReference type="ARBA" id="ARBA00022679"/>
    </source>
</evidence>
<feature type="domain" description="Protein kinase" evidence="9">
    <location>
        <begin position="88"/>
        <end position="330"/>
    </location>
</feature>
<dbReference type="InterPro" id="IPR017441">
    <property type="entry name" value="Protein_kinase_ATP_BS"/>
</dbReference>
<dbReference type="Gene3D" id="3.30.200.20">
    <property type="entry name" value="Phosphorylase Kinase, domain 1"/>
    <property type="match status" value="2"/>
</dbReference>
<dbReference type="SMART" id="SM00220">
    <property type="entry name" value="S_TKc"/>
    <property type="match status" value="1"/>
</dbReference>
<dbReference type="GO" id="GO:0005524">
    <property type="term" value="F:ATP binding"/>
    <property type="evidence" value="ECO:0007669"/>
    <property type="project" value="UniProtKB-UniRule"/>
</dbReference>